<reference evidence="1 2" key="1">
    <citation type="submission" date="2020-06" db="EMBL/GenBank/DDBJ databases">
        <authorList>
            <person name="Li R."/>
            <person name="Bekaert M."/>
        </authorList>
    </citation>
    <scope>NUCLEOTIDE SEQUENCE [LARGE SCALE GENOMIC DNA]</scope>
    <source>
        <strain evidence="2">wild</strain>
    </source>
</reference>
<dbReference type="EMBL" id="CACVKT020000647">
    <property type="protein sequence ID" value="CAC5361636.1"/>
    <property type="molecule type" value="Genomic_DNA"/>
</dbReference>
<name>A0A6J8A612_MYTCO</name>
<protein>
    <submittedName>
        <fullName evidence="1">Uncharacterized protein</fullName>
    </submittedName>
</protein>
<evidence type="ECO:0000313" key="2">
    <source>
        <dbReference type="Proteomes" id="UP000507470"/>
    </source>
</evidence>
<dbReference type="AlphaFoldDB" id="A0A6J8A612"/>
<proteinExistence type="predicted"/>
<gene>
    <name evidence="1" type="ORF">MCOR_3703</name>
</gene>
<dbReference type="Proteomes" id="UP000507470">
    <property type="component" value="Unassembled WGS sequence"/>
</dbReference>
<accession>A0A6J8A612</accession>
<organism evidence="1 2">
    <name type="scientific">Mytilus coruscus</name>
    <name type="common">Sea mussel</name>
    <dbReference type="NCBI Taxonomy" id="42192"/>
    <lineage>
        <taxon>Eukaryota</taxon>
        <taxon>Metazoa</taxon>
        <taxon>Spiralia</taxon>
        <taxon>Lophotrochozoa</taxon>
        <taxon>Mollusca</taxon>
        <taxon>Bivalvia</taxon>
        <taxon>Autobranchia</taxon>
        <taxon>Pteriomorphia</taxon>
        <taxon>Mytilida</taxon>
        <taxon>Mytiloidea</taxon>
        <taxon>Mytilidae</taxon>
        <taxon>Mytilinae</taxon>
        <taxon>Mytilus</taxon>
    </lineage>
</organism>
<sequence length="188" mass="21546">MLASFFYRTKQYGKALSMMSYSLSKCTLKKFCFGVDFSDPTVKFMNIRAIRKKGVINSMKLLSLQPIPFIYYCTLIPSELHMEVNNRPYTIPLVVFAHFVRVLCHYHRNNMRQCRESVTDLQLTIAEEYCIPGYQPLPLAVSYNCLGVALQLIGETDYAKQAFVASTKLFPSPFVNTVFQRLASLNPI</sequence>
<evidence type="ECO:0000313" key="1">
    <source>
        <dbReference type="EMBL" id="CAC5361636.1"/>
    </source>
</evidence>
<keyword evidence="2" id="KW-1185">Reference proteome</keyword>